<dbReference type="Pfam" id="PF06782">
    <property type="entry name" value="UPF0236"/>
    <property type="match status" value="1"/>
</dbReference>
<name>Q67ST1_SYMTH</name>
<dbReference type="EMBL" id="AP006840">
    <property type="protein sequence ID" value="BAD39262.1"/>
    <property type="molecule type" value="Genomic_DNA"/>
</dbReference>
<dbReference type="eggNOG" id="COG3464">
    <property type="taxonomic scope" value="Bacteria"/>
</dbReference>
<dbReference type="Proteomes" id="UP000000417">
    <property type="component" value="Chromosome"/>
</dbReference>
<accession>Q67ST1</accession>
<dbReference type="HOGENOM" id="CLU_040782_3_1_9"/>
<gene>
    <name evidence="2" type="ordered locus">STH277</name>
</gene>
<evidence type="ECO:0000313" key="3">
    <source>
        <dbReference type="Proteomes" id="UP000000417"/>
    </source>
</evidence>
<evidence type="ECO:0000256" key="1">
    <source>
        <dbReference type="ARBA" id="ARBA00006539"/>
    </source>
</evidence>
<dbReference type="InterPro" id="IPR009620">
    <property type="entry name" value="UPF0236"/>
</dbReference>
<dbReference type="KEGG" id="sth:STH277"/>
<organism evidence="2 3">
    <name type="scientific">Symbiobacterium thermophilum (strain DSM 24528 / JCM 14929 / IAM 14863 / T)</name>
    <dbReference type="NCBI Taxonomy" id="292459"/>
    <lineage>
        <taxon>Bacteria</taxon>
        <taxon>Bacillati</taxon>
        <taxon>Bacillota</taxon>
        <taxon>Clostridia</taxon>
        <taxon>Eubacteriales</taxon>
        <taxon>Symbiobacteriaceae</taxon>
        <taxon>Symbiobacterium</taxon>
    </lineage>
</organism>
<reference evidence="2 3" key="1">
    <citation type="journal article" date="2004" name="Nucleic Acids Res.">
        <title>Genome sequence of Symbiobacterium thermophilum, an uncultivable bacterium that depends on microbial commensalism.</title>
        <authorList>
            <person name="Ueda K."/>
            <person name="Yamashita A."/>
            <person name="Ishikawa J."/>
            <person name="Shimada M."/>
            <person name="Watsuji T."/>
            <person name="Morimura K."/>
            <person name="Ikeda H."/>
            <person name="Hattori M."/>
            <person name="Beppu T."/>
        </authorList>
    </citation>
    <scope>NUCLEOTIDE SEQUENCE [LARGE SCALE GENOMIC DNA]</scope>
    <source>
        <strain evidence="3">T / IAM 14863</strain>
    </source>
</reference>
<evidence type="ECO:0008006" key="4">
    <source>
        <dbReference type="Google" id="ProtNLM"/>
    </source>
</evidence>
<proteinExistence type="inferred from homology"/>
<dbReference type="AlphaFoldDB" id="Q67ST1"/>
<dbReference type="NCBIfam" id="NF033529">
    <property type="entry name" value="transpos_ISLre2"/>
    <property type="match status" value="1"/>
</dbReference>
<dbReference type="OrthoDB" id="2162583at2"/>
<protein>
    <recommendedName>
        <fullName evidence="4">ISLre2 family transposase</fullName>
    </recommendedName>
</protein>
<dbReference type="STRING" id="292459.STH277"/>
<evidence type="ECO:0000313" key="2">
    <source>
        <dbReference type="EMBL" id="BAD39262.1"/>
    </source>
</evidence>
<dbReference type="RefSeq" id="WP_011194412.1">
    <property type="nucleotide sequence ID" value="NC_006177.1"/>
</dbReference>
<keyword evidence="3" id="KW-1185">Reference proteome</keyword>
<comment type="similarity">
    <text evidence="1">Belongs to the UPF0236 family.</text>
</comment>
<sequence length="485" mass="55410">MAPSKSVVAGKTPTQGGSSLVMVEIRADNGFSFEELESGVWQQVVECFREVLVEALSRVDTLLYENRDAQRYVFKEMRSRTLMTKFGPITFKRRYYWDQEEKRFVFLLDEVLQIAKRQRVSESVRADAVEAAVTAGSFRGAAAELGRRDCQVYVSHEAIRQWSIETGMALAAAQKQRQVTEGGTRKVRFLYIEADGFWPGRQRGKKAEVRLFVIHEGWVERTPAGTEYRLVNRRDFIPDSGRDSWEQLSEFLEREYDLSDTWVIINGDRARWIREGVTWFPKALYQIDRFHLKQELNHVLRHQPRLLERANAALETNDAGGLLAVLEEARTAETDSKRRGEIRRLVADLRTMPESIRDYRVRLQERGVSVEGLRGLGAAEGAVERYSARLRKVGRSWSERGLKAMMHVLAAYFHGTLRGAVEMVERQLGLESLAAVREKVRHRVVETVGRGIEGVRHGRMPILYAGRNASGGYSRMLRAAAGFTK</sequence>